<dbReference type="OrthoDB" id="10266999at2759"/>
<dbReference type="AlphaFoldDB" id="D8LQY9"/>
<name>D8LQY9_ECTSI</name>
<protein>
    <submittedName>
        <fullName evidence="2">Uncharacterized protein</fullName>
    </submittedName>
</protein>
<organism evidence="2 3">
    <name type="scientific">Ectocarpus siliculosus</name>
    <name type="common">Brown alga</name>
    <name type="synonym">Conferva siliculosa</name>
    <dbReference type="NCBI Taxonomy" id="2880"/>
    <lineage>
        <taxon>Eukaryota</taxon>
        <taxon>Sar</taxon>
        <taxon>Stramenopiles</taxon>
        <taxon>Ochrophyta</taxon>
        <taxon>PX clade</taxon>
        <taxon>Phaeophyceae</taxon>
        <taxon>Ectocarpales</taxon>
        <taxon>Ectocarpaceae</taxon>
        <taxon>Ectocarpus</taxon>
    </lineage>
</organism>
<keyword evidence="1" id="KW-1133">Transmembrane helix</keyword>
<gene>
    <name evidence="2" type="ORF">Esi_0061_0069</name>
</gene>
<dbReference type="InParanoid" id="D8LQY9"/>
<proteinExistence type="predicted"/>
<keyword evidence="1" id="KW-0472">Membrane</keyword>
<reference evidence="2 3" key="1">
    <citation type="journal article" date="2010" name="Nature">
        <title>The Ectocarpus genome and the independent evolution of multicellularity in brown algae.</title>
        <authorList>
            <person name="Cock J.M."/>
            <person name="Sterck L."/>
            <person name="Rouze P."/>
            <person name="Scornet D."/>
            <person name="Allen A.E."/>
            <person name="Amoutzias G."/>
            <person name="Anthouard V."/>
            <person name="Artiguenave F."/>
            <person name="Aury J.M."/>
            <person name="Badger J.H."/>
            <person name="Beszteri B."/>
            <person name="Billiau K."/>
            <person name="Bonnet E."/>
            <person name="Bothwell J.H."/>
            <person name="Bowler C."/>
            <person name="Boyen C."/>
            <person name="Brownlee C."/>
            <person name="Carrano C.J."/>
            <person name="Charrier B."/>
            <person name="Cho G.Y."/>
            <person name="Coelho S.M."/>
            <person name="Collen J."/>
            <person name="Corre E."/>
            <person name="Da Silva C."/>
            <person name="Delage L."/>
            <person name="Delaroque N."/>
            <person name="Dittami S.M."/>
            <person name="Doulbeau S."/>
            <person name="Elias M."/>
            <person name="Farnham G."/>
            <person name="Gachon C.M."/>
            <person name="Gschloessl B."/>
            <person name="Heesch S."/>
            <person name="Jabbari K."/>
            <person name="Jubin C."/>
            <person name="Kawai H."/>
            <person name="Kimura K."/>
            <person name="Kloareg B."/>
            <person name="Kupper F.C."/>
            <person name="Lang D."/>
            <person name="Le Bail A."/>
            <person name="Leblanc C."/>
            <person name="Lerouge P."/>
            <person name="Lohr M."/>
            <person name="Lopez P.J."/>
            <person name="Martens C."/>
            <person name="Maumus F."/>
            <person name="Michel G."/>
            <person name="Miranda-Saavedra D."/>
            <person name="Morales J."/>
            <person name="Moreau H."/>
            <person name="Motomura T."/>
            <person name="Nagasato C."/>
            <person name="Napoli C.A."/>
            <person name="Nelson D.R."/>
            <person name="Nyvall-Collen P."/>
            <person name="Peters A.F."/>
            <person name="Pommier C."/>
            <person name="Potin P."/>
            <person name="Poulain J."/>
            <person name="Quesneville H."/>
            <person name="Read B."/>
            <person name="Rensing S.A."/>
            <person name="Ritter A."/>
            <person name="Rousvoal S."/>
            <person name="Samanta M."/>
            <person name="Samson G."/>
            <person name="Schroeder D.C."/>
            <person name="Segurens B."/>
            <person name="Strittmatter M."/>
            <person name="Tonon T."/>
            <person name="Tregear J.W."/>
            <person name="Valentin K."/>
            <person name="von Dassow P."/>
            <person name="Yamagishi T."/>
            <person name="Van de Peer Y."/>
            <person name="Wincker P."/>
        </authorList>
    </citation>
    <scope>NUCLEOTIDE SEQUENCE [LARGE SCALE GENOMIC DNA]</scope>
    <source>
        <strain evidence="3">Ec32 / CCAP1310/4</strain>
    </source>
</reference>
<dbReference type="EMBL" id="FN649743">
    <property type="protein sequence ID" value="CBN77662.1"/>
    <property type="molecule type" value="Genomic_DNA"/>
</dbReference>
<feature type="transmembrane region" description="Helical" evidence="1">
    <location>
        <begin position="67"/>
        <end position="89"/>
    </location>
</feature>
<sequence>MIRAIRLVIAYNRKYRLKYAKFVKRKRALGFWAVISIGLTVRAGLFFGTDPAHYSSDMRECFYWDDIFVVGIGLIFGGAPVSLLVIRISRVNDAFQLREELCRTIMGCSGIAVILWVIQVLVELEVWPDTPALHVVVEVLILLLGMNAGYWGLLLPMMSSPEEQFNSFLYILNQYLLPTSPDEINISSAMSKHMATFRTR</sequence>
<keyword evidence="1" id="KW-0812">Transmembrane</keyword>
<evidence type="ECO:0000313" key="2">
    <source>
        <dbReference type="EMBL" id="CBN77662.1"/>
    </source>
</evidence>
<keyword evidence="3" id="KW-1185">Reference proteome</keyword>
<dbReference type="Proteomes" id="UP000002630">
    <property type="component" value="Linkage Group LG18"/>
</dbReference>
<dbReference type="EMBL" id="FN648830">
    <property type="protein sequence ID" value="CBN77662.1"/>
    <property type="molecule type" value="Genomic_DNA"/>
</dbReference>
<evidence type="ECO:0000313" key="3">
    <source>
        <dbReference type="Proteomes" id="UP000002630"/>
    </source>
</evidence>
<feature type="transmembrane region" description="Helical" evidence="1">
    <location>
        <begin position="101"/>
        <end position="121"/>
    </location>
</feature>
<evidence type="ECO:0000256" key="1">
    <source>
        <dbReference type="SAM" id="Phobius"/>
    </source>
</evidence>
<feature type="transmembrane region" description="Helical" evidence="1">
    <location>
        <begin position="133"/>
        <end position="155"/>
    </location>
</feature>
<accession>D8LQY9</accession>